<keyword evidence="4 10" id="KW-0378">Hydrolase</keyword>
<dbReference type="CDD" id="cd06229">
    <property type="entry name" value="M14_Endopeptidase_I"/>
    <property type="match status" value="1"/>
</dbReference>
<evidence type="ECO:0000256" key="6">
    <source>
        <dbReference type="ARBA" id="ARBA00023049"/>
    </source>
</evidence>
<dbReference type="RefSeq" id="WP_054875407.1">
    <property type="nucleotide sequence ID" value="NZ_LKET01000032.1"/>
</dbReference>
<evidence type="ECO:0000259" key="9">
    <source>
        <dbReference type="PROSITE" id="PS52035"/>
    </source>
</evidence>
<accession>A0A0P8X0D7</accession>
<dbReference type="SUPFAM" id="SSF53187">
    <property type="entry name" value="Zn-dependent exopeptidases"/>
    <property type="match status" value="1"/>
</dbReference>
<dbReference type="InterPro" id="IPR036779">
    <property type="entry name" value="LysM_dom_sf"/>
</dbReference>
<dbReference type="AlphaFoldDB" id="A0A0P8X0D7"/>
<comment type="similarity">
    <text evidence="2 7">Belongs to the peptidase M14 family.</text>
</comment>
<dbReference type="GO" id="GO:0005615">
    <property type="term" value="C:extracellular space"/>
    <property type="evidence" value="ECO:0007669"/>
    <property type="project" value="TreeGrafter"/>
</dbReference>
<name>A0A0P8X0D7_9CLOT</name>
<dbReference type="SUPFAM" id="SSF54106">
    <property type="entry name" value="LysM domain"/>
    <property type="match status" value="1"/>
</dbReference>
<dbReference type="InterPro" id="IPR018392">
    <property type="entry name" value="LysM"/>
</dbReference>
<dbReference type="Gene3D" id="3.10.350.10">
    <property type="entry name" value="LysM domain"/>
    <property type="match status" value="1"/>
</dbReference>
<dbReference type="Pfam" id="PF01476">
    <property type="entry name" value="LysM"/>
    <property type="match status" value="1"/>
</dbReference>
<keyword evidence="5" id="KW-0862">Zinc</keyword>
<dbReference type="OrthoDB" id="9811296at2"/>
<dbReference type="InterPro" id="IPR002477">
    <property type="entry name" value="Peptidoglycan-bd-like"/>
</dbReference>
<dbReference type="PRINTS" id="PR00765">
    <property type="entry name" value="CRBOXYPTASEA"/>
</dbReference>
<dbReference type="STRING" id="36849.OXPF_23870"/>
<reference evidence="10 11" key="1">
    <citation type="submission" date="2015-09" db="EMBL/GenBank/DDBJ databases">
        <title>Genome sequence of Oxobacter pfennigii DSM 3222.</title>
        <authorList>
            <person name="Poehlein A."/>
            <person name="Bengelsdorf F.R."/>
            <person name="Schiel-Bengelsdorf B."/>
            <person name="Duerre P."/>
            <person name="Daniel R."/>
        </authorList>
    </citation>
    <scope>NUCLEOTIDE SEQUENCE [LARGE SCALE GENOMIC DNA]</scope>
    <source>
        <strain evidence="10 11">DSM 3222</strain>
    </source>
</reference>
<dbReference type="CDD" id="cd00118">
    <property type="entry name" value="LysM"/>
    <property type="match status" value="1"/>
</dbReference>
<protein>
    <submittedName>
        <fullName evidence="10">Gamma-D-glutamyl-L-diamino acid endopeptidase 1</fullName>
        <ecNumber evidence="10">3.4.19.11</ecNumber>
    </submittedName>
</protein>
<evidence type="ECO:0000256" key="4">
    <source>
        <dbReference type="ARBA" id="ARBA00022801"/>
    </source>
</evidence>
<dbReference type="Gene3D" id="3.40.630.10">
    <property type="entry name" value="Zn peptidases"/>
    <property type="match status" value="1"/>
</dbReference>
<comment type="cofactor">
    <cofactor evidence="1">
        <name>Zn(2+)</name>
        <dbReference type="ChEBI" id="CHEBI:29105"/>
    </cofactor>
</comment>
<dbReference type="PROSITE" id="PS51782">
    <property type="entry name" value="LYSM"/>
    <property type="match status" value="1"/>
</dbReference>
<evidence type="ECO:0000259" key="8">
    <source>
        <dbReference type="PROSITE" id="PS51782"/>
    </source>
</evidence>
<dbReference type="InterPro" id="IPR000834">
    <property type="entry name" value="Peptidase_M14"/>
</dbReference>
<evidence type="ECO:0000256" key="1">
    <source>
        <dbReference type="ARBA" id="ARBA00001947"/>
    </source>
</evidence>
<keyword evidence="11" id="KW-1185">Reference proteome</keyword>
<dbReference type="PANTHER" id="PTHR11705:SF143">
    <property type="entry name" value="SLL0236 PROTEIN"/>
    <property type="match status" value="1"/>
</dbReference>
<evidence type="ECO:0000256" key="2">
    <source>
        <dbReference type="ARBA" id="ARBA00005988"/>
    </source>
</evidence>
<organism evidence="10 11">
    <name type="scientific">Oxobacter pfennigii</name>
    <dbReference type="NCBI Taxonomy" id="36849"/>
    <lineage>
        <taxon>Bacteria</taxon>
        <taxon>Bacillati</taxon>
        <taxon>Bacillota</taxon>
        <taxon>Clostridia</taxon>
        <taxon>Eubacteriales</taxon>
        <taxon>Clostridiaceae</taxon>
        <taxon>Oxobacter</taxon>
    </lineage>
</organism>
<keyword evidence="6" id="KW-0482">Metalloprotease</keyword>
<feature type="domain" description="LysM" evidence="8">
    <location>
        <begin position="73"/>
        <end position="117"/>
    </location>
</feature>
<evidence type="ECO:0000256" key="5">
    <source>
        <dbReference type="ARBA" id="ARBA00022833"/>
    </source>
</evidence>
<dbReference type="Gene3D" id="1.10.101.10">
    <property type="entry name" value="PGBD-like superfamily/PGBD"/>
    <property type="match status" value="1"/>
</dbReference>
<evidence type="ECO:0000313" key="11">
    <source>
        <dbReference type="Proteomes" id="UP000050326"/>
    </source>
</evidence>
<dbReference type="PROSITE" id="PS52035">
    <property type="entry name" value="PEPTIDASE_M14"/>
    <property type="match status" value="1"/>
</dbReference>
<dbReference type="Pfam" id="PF00246">
    <property type="entry name" value="Peptidase_M14"/>
    <property type="match status" value="1"/>
</dbReference>
<dbReference type="Proteomes" id="UP000050326">
    <property type="component" value="Unassembled WGS sequence"/>
</dbReference>
<feature type="active site" description="Proton donor/acceptor" evidence="7">
    <location>
        <position position="393"/>
    </location>
</feature>
<sequence length="423" mass="47739">MEVLSLGSRGWAVKLVQSLLNRMGYNAGSVDGIYGLQTQRAVMEFQRGFNITADGVVGPTTWNLFENFLRGYGTYTIKQGDTIYNIAQRYYSTIHGIMTANPGADPLNLRIGQTITVPYGIDVVFTDIDYTYDIMERDILGLKARYPFLEVGSIGKSVLGKNLYYVKLGAGPNEVSYNGSHHGTEWITTPLLMKFIENFSLAYSTGSTLRGYNVRDIWSRSSIYIVPMVNPDGVDIAIKGPEPQNPYYNDLLEWNNTGMPFNRVWKSNTRGVDLNRNYPASWEEAKAQEAQLGIYGPGPTRYGGPYPLSEPETQAMVNFTNQHNFRLVLAYHTQGRVIYWLYKNIIPPYSREIAQIFSNVSGYMVAYTPYEAAYAGYKDWFIEKFHRPGYTIEAGLGTSPLPLSQFGSIYRENEEIMILAPLL</sequence>
<comment type="caution">
    <text evidence="10">The sequence shown here is derived from an EMBL/GenBank/DDBJ whole genome shotgun (WGS) entry which is preliminary data.</text>
</comment>
<feature type="domain" description="Peptidase M14" evidence="9">
    <location>
        <begin position="128"/>
        <end position="423"/>
    </location>
</feature>
<dbReference type="SMART" id="SM00631">
    <property type="entry name" value="Zn_pept"/>
    <property type="match status" value="1"/>
</dbReference>
<dbReference type="SMART" id="SM00257">
    <property type="entry name" value="LysM"/>
    <property type="match status" value="1"/>
</dbReference>
<keyword evidence="3" id="KW-0645">Protease</keyword>
<dbReference type="Pfam" id="PF01471">
    <property type="entry name" value="PG_binding_1"/>
    <property type="match status" value="1"/>
</dbReference>
<dbReference type="InterPro" id="IPR036366">
    <property type="entry name" value="PGBDSf"/>
</dbReference>
<dbReference type="EC" id="3.4.19.11" evidence="10"/>
<dbReference type="PANTHER" id="PTHR11705">
    <property type="entry name" value="PROTEASE FAMILY M14 CARBOXYPEPTIDASE A,B"/>
    <property type="match status" value="1"/>
</dbReference>
<gene>
    <name evidence="10" type="ORF">OXPF_23870</name>
</gene>
<evidence type="ECO:0000313" key="10">
    <source>
        <dbReference type="EMBL" id="KPU44219.1"/>
    </source>
</evidence>
<dbReference type="PATRIC" id="fig|36849.3.peg.2512"/>
<evidence type="ECO:0000256" key="7">
    <source>
        <dbReference type="PROSITE-ProRule" id="PRU01379"/>
    </source>
</evidence>
<dbReference type="InterPro" id="IPR034274">
    <property type="entry name" value="ENP1_M14_CPD"/>
</dbReference>
<evidence type="ECO:0000256" key="3">
    <source>
        <dbReference type="ARBA" id="ARBA00022670"/>
    </source>
</evidence>
<dbReference type="GO" id="GO:0008270">
    <property type="term" value="F:zinc ion binding"/>
    <property type="evidence" value="ECO:0007669"/>
    <property type="project" value="InterPro"/>
</dbReference>
<dbReference type="EMBL" id="LKET01000032">
    <property type="protein sequence ID" value="KPU44219.1"/>
    <property type="molecule type" value="Genomic_DNA"/>
</dbReference>
<proteinExistence type="inferred from homology"/>
<dbReference type="SUPFAM" id="SSF47090">
    <property type="entry name" value="PGBD-like"/>
    <property type="match status" value="1"/>
</dbReference>
<dbReference type="GO" id="GO:0006508">
    <property type="term" value="P:proteolysis"/>
    <property type="evidence" value="ECO:0007669"/>
    <property type="project" value="UniProtKB-KW"/>
</dbReference>
<dbReference type="InterPro" id="IPR036365">
    <property type="entry name" value="PGBD-like_sf"/>
</dbReference>
<dbReference type="GO" id="GO:0004181">
    <property type="term" value="F:metallocarboxypeptidase activity"/>
    <property type="evidence" value="ECO:0007669"/>
    <property type="project" value="InterPro"/>
</dbReference>